<protein>
    <submittedName>
        <fullName evidence="2">Uncharacterized protein</fullName>
    </submittedName>
</protein>
<name>A0ABP1S385_9HEXA</name>
<reference evidence="2 3" key="1">
    <citation type="submission" date="2024-08" db="EMBL/GenBank/DDBJ databases">
        <authorList>
            <person name="Cucini C."/>
            <person name="Frati F."/>
        </authorList>
    </citation>
    <scope>NUCLEOTIDE SEQUENCE [LARGE SCALE GENOMIC DNA]</scope>
</reference>
<feature type="compositionally biased region" description="Acidic residues" evidence="1">
    <location>
        <begin position="167"/>
        <end position="182"/>
    </location>
</feature>
<feature type="region of interest" description="Disordered" evidence="1">
    <location>
        <begin position="300"/>
        <end position="355"/>
    </location>
</feature>
<feature type="compositionally biased region" description="Low complexity" evidence="1">
    <location>
        <begin position="151"/>
        <end position="166"/>
    </location>
</feature>
<sequence length="466" mass="52358">MLYHPISGFYPRQDIPGTYVCTAAFNKMFELLHFTLVPKVSASAPVKQSAEEDLEWLFNSFKLGQSNRIHLSTKRPGTYSFSSEKRKTTAAPQKLSTIWKRPSEEDNEDGDVEQASIQSSPSRPGVSTYRPVYVLFAEDLDKLQKTTERPSASSASASGSASGSASEESEEEETEAEVEAEESFEKTFEDKEPPHQYHFDAQNQENPPILLQQLLASTKRPSPTPPVSMRPSLHHQYATTYLPFLNFLNSESAAVQYKPFRNPGSPFLTRRTTTARPQTQPFQGHIVYDLQTNKLVLHNANGGTITRPTTERPTTRRPTTRFKIPSLPTERWPSSSKKTRPTPKTTTTTTTPPPPLIPDSVVCINSPCGANAKCFANTVYYHRQKETRREPACKCIDNYHGNPYLECRPPSPEETDYISFNSTGLFNKRSGQPTPTIALEELEEGHLQNSDVFHSNEPVIVDMRKK</sequence>
<evidence type="ECO:0000313" key="2">
    <source>
        <dbReference type="EMBL" id="CAL8142862.1"/>
    </source>
</evidence>
<feature type="compositionally biased region" description="Basic and acidic residues" evidence="1">
    <location>
        <begin position="183"/>
        <end position="198"/>
    </location>
</feature>
<gene>
    <name evidence="2" type="ORF">ODALV1_LOCUS29173</name>
</gene>
<feature type="region of interest" description="Disordered" evidence="1">
    <location>
        <begin position="144"/>
        <end position="201"/>
    </location>
</feature>
<comment type="caution">
    <text evidence="2">The sequence shown here is derived from an EMBL/GenBank/DDBJ whole genome shotgun (WGS) entry which is preliminary data.</text>
</comment>
<organism evidence="2 3">
    <name type="scientific">Orchesella dallaii</name>
    <dbReference type="NCBI Taxonomy" id="48710"/>
    <lineage>
        <taxon>Eukaryota</taxon>
        <taxon>Metazoa</taxon>
        <taxon>Ecdysozoa</taxon>
        <taxon>Arthropoda</taxon>
        <taxon>Hexapoda</taxon>
        <taxon>Collembola</taxon>
        <taxon>Entomobryomorpha</taxon>
        <taxon>Entomobryoidea</taxon>
        <taxon>Orchesellidae</taxon>
        <taxon>Orchesellinae</taxon>
        <taxon>Orchesella</taxon>
    </lineage>
</organism>
<dbReference type="Proteomes" id="UP001642540">
    <property type="component" value="Unassembled WGS sequence"/>
</dbReference>
<evidence type="ECO:0000256" key="1">
    <source>
        <dbReference type="SAM" id="MobiDB-lite"/>
    </source>
</evidence>
<evidence type="ECO:0000313" key="3">
    <source>
        <dbReference type="Proteomes" id="UP001642540"/>
    </source>
</evidence>
<keyword evidence="3" id="KW-1185">Reference proteome</keyword>
<dbReference type="EMBL" id="CAXLJM020000149">
    <property type="protein sequence ID" value="CAL8142862.1"/>
    <property type="molecule type" value="Genomic_DNA"/>
</dbReference>
<feature type="region of interest" description="Disordered" evidence="1">
    <location>
        <begin position="75"/>
        <end position="124"/>
    </location>
</feature>
<accession>A0ABP1S385</accession>
<proteinExistence type="predicted"/>